<dbReference type="InterPro" id="IPR043502">
    <property type="entry name" value="DNA/RNA_pol_sf"/>
</dbReference>
<dbReference type="Proteomes" id="UP000237271">
    <property type="component" value="Unassembled WGS sequence"/>
</dbReference>
<proteinExistence type="predicted"/>
<keyword evidence="3" id="KW-1185">Reference proteome</keyword>
<dbReference type="InterPro" id="IPR041577">
    <property type="entry name" value="RT_RNaseH_2"/>
</dbReference>
<dbReference type="PANTHER" id="PTHR34072:SF56">
    <property type="entry name" value="REVERSE TRANSCRIPTASE_RETROTRANSPOSON-DERIVED PROTEIN RNASE H-LIKE DOMAIN-CONTAINING PROTEIN"/>
    <property type="match status" value="1"/>
</dbReference>
<name>A0A2P4XFK5_9STRA</name>
<sequence length="207" mass="23051">MTQTNALTTINRLVAYCFYHFAISNRQTLMIFSFITVPKIARRLWICILSTSAELSRCNIDKCVFAAKQVKALSRIVTRVSVRSDAGVTKGPQKVVESIQLSSQHQDTFDSIKVSLQQVPVLALSDKTKSFSVLCGTAGYAIGRAQLQKDDDGCERVISFQSGQRKATERNYSVHDKELLVMKHTGVKLRVSLLGPRPLLIYTDHAS</sequence>
<dbReference type="Pfam" id="PF17919">
    <property type="entry name" value="RT_RNaseH_2"/>
    <property type="match status" value="1"/>
</dbReference>
<dbReference type="EMBL" id="NCKW01011131">
    <property type="protein sequence ID" value="POM64322.1"/>
    <property type="molecule type" value="Genomic_DNA"/>
</dbReference>
<gene>
    <name evidence="2" type="ORF">PHPALM_20166</name>
</gene>
<evidence type="ECO:0000313" key="3">
    <source>
        <dbReference type="Proteomes" id="UP000237271"/>
    </source>
</evidence>
<dbReference type="AlphaFoldDB" id="A0A2P4XFK5"/>
<dbReference type="SUPFAM" id="SSF56672">
    <property type="entry name" value="DNA/RNA polymerases"/>
    <property type="match status" value="1"/>
</dbReference>
<evidence type="ECO:0000259" key="1">
    <source>
        <dbReference type="Pfam" id="PF17919"/>
    </source>
</evidence>
<organism evidence="2 3">
    <name type="scientific">Phytophthora palmivora</name>
    <dbReference type="NCBI Taxonomy" id="4796"/>
    <lineage>
        <taxon>Eukaryota</taxon>
        <taxon>Sar</taxon>
        <taxon>Stramenopiles</taxon>
        <taxon>Oomycota</taxon>
        <taxon>Peronosporomycetes</taxon>
        <taxon>Peronosporales</taxon>
        <taxon>Peronosporaceae</taxon>
        <taxon>Phytophthora</taxon>
    </lineage>
</organism>
<dbReference type="OrthoDB" id="107409at2759"/>
<feature type="domain" description="Reverse transcriptase/retrotransposon-derived protein RNase H-like" evidence="1">
    <location>
        <begin position="102"/>
        <end position="195"/>
    </location>
</feature>
<accession>A0A2P4XFK5</accession>
<protein>
    <submittedName>
        <fullName evidence="2">Pol protein</fullName>
    </submittedName>
</protein>
<evidence type="ECO:0000313" key="2">
    <source>
        <dbReference type="EMBL" id="POM64322.1"/>
    </source>
</evidence>
<reference evidence="2 3" key="1">
    <citation type="journal article" date="2017" name="Genome Biol. Evol.">
        <title>Phytophthora megakarya and P. palmivora, closely related causal agents of cacao black pod rot, underwent increases in genome sizes and gene numbers by different mechanisms.</title>
        <authorList>
            <person name="Ali S.S."/>
            <person name="Shao J."/>
            <person name="Lary D.J."/>
            <person name="Kronmiller B."/>
            <person name="Shen D."/>
            <person name="Strem M.D."/>
            <person name="Amoako-Attah I."/>
            <person name="Akrofi A.Y."/>
            <person name="Begoude B.A."/>
            <person name="Ten Hoopen G.M."/>
            <person name="Coulibaly K."/>
            <person name="Kebe B.I."/>
            <person name="Melnick R.L."/>
            <person name="Guiltinan M.J."/>
            <person name="Tyler B.M."/>
            <person name="Meinhardt L.W."/>
            <person name="Bailey B.A."/>
        </authorList>
    </citation>
    <scope>NUCLEOTIDE SEQUENCE [LARGE SCALE GENOMIC DNA]</scope>
    <source>
        <strain evidence="3">sbr112.9</strain>
    </source>
</reference>
<dbReference type="PANTHER" id="PTHR34072">
    <property type="entry name" value="ENZYMATIC POLYPROTEIN-RELATED"/>
    <property type="match status" value="1"/>
</dbReference>
<comment type="caution">
    <text evidence="2">The sequence shown here is derived from an EMBL/GenBank/DDBJ whole genome shotgun (WGS) entry which is preliminary data.</text>
</comment>